<protein>
    <recommendedName>
        <fullName evidence="5">Integral membrane protein</fullName>
    </recommendedName>
</protein>
<keyword evidence="1" id="KW-1133">Transmembrane helix</keyword>
<feature type="chain" id="PRO_5046037056" description="Integral membrane protein" evidence="2">
    <location>
        <begin position="23"/>
        <end position="195"/>
    </location>
</feature>
<keyword evidence="1" id="KW-0812">Transmembrane</keyword>
<feature type="signal peptide" evidence="2">
    <location>
        <begin position="1"/>
        <end position="22"/>
    </location>
</feature>
<accession>A0ABT6P501</accession>
<comment type="caution">
    <text evidence="3">The sequence shown here is derived from an EMBL/GenBank/DDBJ whole genome shotgun (WGS) entry which is preliminary data.</text>
</comment>
<evidence type="ECO:0008006" key="5">
    <source>
        <dbReference type="Google" id="ProtNLM"/>
    </source>
</evidence>
<evidence type="ECO:0000313" key="3">
    <source>
        <dbReference type="EMBL" id="MDI1435688.1"/>
    </source>
</evidence>
<evidence type="ECO:0000256" key="1">
    <source>
        <dbReference type="SAM" id="Phobius"/>
    </source>
</evidence>
<evidence type="ECO:0000256" key="2">
    <source>
        <dbReference type="SAM" id="SignalP"/>
    </source>
</evidence>
<dbReference type="EMBL" id="JARZHI010000064">
    <property type="protein sequence ID" value="MDI1435688.1"/>
    <property type="molecule type" value="Genomic_DNA"/>
</dbReference>
<evidence type="ECO:0000313" key="4">
    <source>
        <dbReference type="Proteomes" id="UP001160301"/>
    </source>
</evidence>
<dbReference type="RefSeq" id="WP_136971601.1">
    <property type="nucleotide sequence ID" value="NZ_JARZHI010000064.1"/>
</dbReference>
<feature type="transmembrane region" description="Helical" evidence="1">
    <location>
        <begin position="108"/>
        <end position="127"/>
    </location>
</feature>
<gene>
    <name evidence="3" type="ORF">QHF89_39660</name>
</gene>
<sequence>MKYLQLASTVLLVVSVSSSALADEPSLEPPKPEPLEIPGSSYATNRAQDLFFPSALRLLHEAQALDIAMQQRVQNHYVAFPATPMKTPVHAYISRPPTNDPPTWPKNLMMASSVGMGLGGSALAMGLGQLNNGDSKSSAATWTGVAAVGGILTGLSLTGFIIGLVSRPEPPPLNIIITPPLAKDACGVQLIGTLP</sequence>
<keyword evidence="2" id="KW-0732">Signal</keyword>
<name>A0ABT6P501_9BACT</name>
<reference evidence="3 4" key="1">
    <citation type="submission" date="2023-04" db="EMBL/GenBank/DDBJ databases">
        <title>The genome sequence of Polyangium sorediatum DSM14670.</title>
        <authorList>
            <person name="Zhang X."/>
        </authorList>
    </citation>
    <scope>NUCLEOTIDE SEQUENCE [LARGE SCALE GENOMIC DNA]</scope>
    <source>
        <strain evidence="3 4">DSM 14670</strain>
    </source>
</reference>
<dbReference type="Proteomes" id="UP001160301">
    <property type="component" value="Unassembled WGS sequence"/>
</dbReference>
<keyword evidence="4" id="KW-1185">Reference proteome</keyword>
<organism evidence="3 4">
    <name type="scientific">Polyangium sorediatum</name>
    <dbReference type="NCBI Taxonomy" id="889274"/>
    <lineage>
        <taxon>Bacteria</taxon>
        <taxon>Pseudomonadati</taxon>
        <taxon>Myxococcota</taxon>
        <taxon>Polyangia</taxon>
        <taxon>Polyangiales</taxon>
        <taxon>Polyangiaceae</taxon>
        <taxon>Polyangium</taxon>
    </lineage>
</organism>
<proteinExistence type="predicted"/>
<feature type="transmembrane region" description="Helical" evidence="1">
    <location>
        <begin position="139"/>
        <end position="165"/>
    </location>
</feature>
<keyword evidence="1" id="KW-0472">Membrane</keyword>